<evidence type="ECO:0000313" key="1">
    <source>
        <dbReference type="EMBL" id="CBA14767.1"/>
    </source>
</evidence>
<protein>
    <submittedName>
        <fullName evidence="1">Hypothetical phage-related protein</fullName>
    </submittedName>
</protein>
<dbReference type="InterPro" id="IPR016893">
    <property type="entry name" value="UCP028589"/>
</dbReference>
<dbReference type="KEGG" id="xal:XALC_0222"/>
<keyword evidence="2" id="KW-1185">Reference proteome</keyword>
<proteinExistence type="predicted"/>
<organism evidence="1 2">
    <name type="scientific">Xanthomonas albilineans (strain GPE PC73 / CFBP 7063)</name>
    <dbReference type="NCBI Taxonomy" id="380358"/>
    <lineage>
        <taxon>Bacteria</taxon>
        <taxon>Pseudomonadati</taxon>
        <taxon>Pseudomonadota</taxon>
        <taxon>Gammaproteobacteria</taxon>
        <taxon>Lysobacterales</taxon>
        <taxon>Lysobacteraceae</taxon>
        <taxon>Xanthomonas</taxon>
    </lineage>
</organism>
<dbReference type="OrthoDB" id="6702050at2"/>
<dbReference type="AlphaFoldDB" id="D2U9V6"/>
<dbReference type="STRING" id="380358.XALC_0222"/>
<reference evidence="1 2" key="1">
    <citation type="journal article" date="2009" name="BMC Genomics">
        <title>The complete genome sequence of Xanthomonas albilineans provides new insights into the reductive genome evolution of the xylem-limited Xanthomonadaceae.</title>
        <authorList>
            <person name="Pieretti I."/>
            <person name="Royer M."/>
            <person name="Barbe V."/>
            <person name="Carrere S."/>
            <person name="Koebnik R."/>
            <person name="Cociancich S."/>
            <person name="Couloux A."/>
            <person name="Darrasse A."/>
            <person name="Gouzy J."/>
            <person name="Jacques M.A."/>
            <person name="Lauber E."/>
            <person name="Manceau C."/>
            <person name="Mangenot S."/>
            <person name="Poussier S."/>
            <person name="Segurens B."/>
            <person name="Szurek B."/>
            <person name="Verdier V."/>
            <person name="Arlat M."/>
            <person name="Rott P."/>
        </authorList>
    </citation>
    <scope>NUCLEOTIDE SEQUENCE [LARGE SCALE GENOMIC DNA]</scope>
    <source>
        <strain evidence="2">GPE PC73 / CFBP 7063</strain>
    </source>
</reference>
<name>D2U9V6_XANAP</name>
<dbReference type="EMBL" id="FP565176">
    <property type="protein sequence ID" value="CBA14767.1"/>
    <property type="molecule type" value="Genomic_DNA"/>
</dbReference>
<accession>D2U9V6</accession>
<evidence type="ECO:0000313" key="2">
    <source>
        <dbReference type="Proteomes" id="UP000001890"/>
    </source>
</evidence>
<dbReference type="PATRIC" id="fig|29447.3.peg.229"/>
<dbReference type="eggNOG" id="ENOG502ZB4Z">
    <property type="taxonomic scope" value="Bacteria"/>
</dbReference>
<sequence length="252" mass="26918">MKDFSFQGIVYLGTRLPGGKPGALTDAGDVPKCDVALQVQTEKRTESRSGNRLTSAVLQKSKESTIVVTLNHATFKNWMMVLYGTKIVIPAGSITGELLPPNLMSNDVVALAQGAISSLVITDSAGTPATLVENTHYAITSPKGGVIKIINPSSFVQPFKAAYAHDPSINITMFTAPPPEVYLFLDGINTIDNSRVRTHLYRVQFDPGSSLPLINESFGQFELPGTVLFDSEAEADALMGGFGKIELVGETG</sequence>
<gene>
    <name evidence="1" type="ordered locus">XALc_0222</name>
</gene>
<dbReference type="RefSeq" id="WP_012914785.1">
    <property type="nucleotide sequence ID" value="NC_013722.1"/>
</dbReference>
<dbReference type="Proteomes" id="UP000001890">
    <property type="component" value="Chromosome"/>
</dbReference>
<dbReference type="PIRSF" id="PIRSF028589">
    <property type="entry name" value="UCP028589"/>
    <property type="match status" value="1"/>
</dbReference>